<dbReference type="Gene3D" id="2.60.120.10">
    <property type="entry name" value="Jelly Rolls"/>
    <property type="match status" value="1"/>
</dbReference>
<name>A0A081FZN1_9GAMM</name>
<dbReference type="eggNOG" id="COG0664">
    <property type="taxonomic scope" value="Bacteria"/>
</dbReference>
<dbReference type="AlphaFoldDB" id="A0A081FZN1"/>
<gene>
    <name evidence="2" type="ORF">ADIMK_1721</name>
</gene>
<dbReference type="SMART" id="SM00100">
    <property type="entry name" value="cNMP"/>
    <property type="match status" value="1"/>
</dbReference>
<proteinExistence type="predicted"/>
<keyword evidence="3" id="KW-1185">Reference proteome</keyword>
<protein>
    <recommendedName>
        <fullName evidence="1">Cyclic nucleotide-binding domain-containing protein</fullName>
    </recommendedName>
</protein>
<evidence type="ECO:0000259" key="1">
    <source>
        <dbReference type="PROSITE" id="PS50042"/>
    </source>
</evidence>
<organism evidence="2 3">
    <name type="scientific">Marinobacterium lacunae</name>
    <dbReference type="NCBI Taxonomy" id="1232683"/>
    <lineage>
        <taxon>Bacteria</taxon>
        <taxon>Pseudomonadati</taxon>
        <taxon>Pseudomonadota</taxon>
        <taxon>Gammaproteobacteria</taxon>
        <taxon>Oceanospirillales</taxon>
        <taxon>Oceanospirillaceae</taxon>
        <taxon>Marinobacterium</taxon>
    </lineage>
</organism>
<sequence length="188" mass="20805">MKTIDAQTYWQTKGVAYFRELSSFGALADSVIHELLLNGRVIQLDDGEMLYSAGEPAQSFFIILSGIINNYMPRESGGRVLARRHEPGDDMSFIPMIALCDRPSIAIAEGETVVVEISADQFLMLHQQEPDAFGLMLINLVRGTARAFLVLAKMMAEFDVEQYQAFDQGKASNAVKAPEKPPADDPYV</sequence>
<feature type="domain" description="Cyclic nucleotide-binding" evidence="1">
    <location>
        <begin position="23"/>
        <end position="125"/>
    </location>
</feature>
<dbReference type="PROSITE" id="PS50042">
    <property type="entry name" value="CNMP_BINDING_3"/>
    <property type="match status" value="1"/>
</dbReference>
<dbReference type="STRING" id="1232683.ADIMK_1721"/>
<dbReference type="PATRIC" id="fig|1232683.4.peg.1695"/>
<dbReference type="InterPro" id="IPR018490">
    <property type="entry name" value="cNMP-bd_dom_sf"/>
</dbReference>
<dbReference type="SUPFAM" id="SSF51206">
    <property type="entry name" value="cAMP-binding domain-like"/>
    <property type="match status" value="1"/>
</dbReference>
<dbReference type="Pfam" id="PF00027">
    <property type="entry name" value="cNMP_binding"/>
    <property type="match status" value="1"/>
</dbReference>
<reference evidence="2 3" key="1">
    <citation type="submission" date="2014-04" db="EMBL/GenBank/DDBJ databases">
        <title>Marinobacterium kochiensis sp. nov., isolated from sediment sample collected from Kochi backwaters in Kerala, India.</title>
        <authorList>
            <person name="Singh A."/>
            <person name="Pinnaka A.K."/>
        </authorList>
    </citation>
    <scope>NUCLEOTIDE SEQUENCE [LARGE SCALE GENOMIC DNA]</scope>
    <source>
        <strain evidence="2 3">AK27</strain>
    </source>
</reference>
<dbReference type="Proteomes" id="UP000028252">
    <property type="component" value="Unassembled WGS sequence"/>
</dbReference>
<dbReference type="InterPro" id="IPR000595">
    <property type="entry name" value="cNMP-bd_dom"/>
</dbReference>
<comment type="caution">
    <text evidence="2">The sequence shown here is derived from an EMBL/GenBank/DDBJ whole genome shotgun (WGS) entry which is preliminary data.</text>
</comment>
<dbReference type="OrthoDB" id="5740565at2"/>
<dbReference type="EMBL" id="JMQN01000021">
    <property type="protein sequence ID" value="KEA63986.1"/>
    <property type="molecule type" value="Genomic_DNA"/>
</dbReference>
<accession>A0A081FZN1</accession>
<dbReference type="RefSeq" id="WP_036186355.1">
    <property type="nucleotide sequence ID" value="NZ_JMQN01000021.1"/>
</dbReference>
<evidence type="ECO:0000313" key="2">
    <source>
        <dbReference type="EMBL" id="KEA63986.1"/>
    </source>
</evidence>
<dbReference type="InterPro" id="IPR014710">
    <property type="entry name" value="RmlC-like_jellyroll"/>
</dbReference>
<dbReference type="CDD" id="cd00038">
    <property type="entry name" value="CAP_ED"/>
    <property type="match status" value="1"/>
</dbReference>
<evidence type="ECO:0000313" key="3">
    <source>
        <dbReference type="Proteomes" id="UP000028252"/>
    </source>
</evidence>